<feature type="transmembrane region" description="Helical" evidence="7">
    <location>
        <begin position="141"/>
        <end position="158"/>
    </location>
</feature>
<evidence type="ECO:0000313" key="8">
    <source>
        <dbReference type="EMBL" id="CAD9765561.1"/>
    </source>
</evidence>
<comment type="subcellular location">
    <subcellularLocation>
        <location evidence="1">Membrane</location>
        <topology evidence="1">Multi-pass membrane protein</topology>
    </subcellularLocation>
</comment>
<dbReference type="GO" id="GO:0006621">
    <property type="term" value="P:protein retention in ER lumen"/>
    <property type="evidence" value="ECO:0007669"/>
    <property type="project" value="TreeGrafter"/>
</dbReference>
<feature type="transmembrane region" description="Helical" evidence="7">
    <location>
        <begin position="41"/>
        <end position="61"/>
    </location>
</feature>
<dbReference type="GO" id="GO:0000139">
    <property type="term" value="C:Golgi membrane"/>
    <property type="evidence" value="ECO:0007669"/>
    <property type="project" value="TreeGrafter"/>
</dbReference>
<reference evidence="8" key="1">
    <citation type="submission" date="2021-01" db="EMBL/GenBank/DDBJ databases">
        <authorList>
            <person name="Corre E."/>
            <person name="Pelletier E."/>
            <person name="Niang G."/>
            <person name="Scheremetjew M."/>
            <person name="Finn R."/>
            <person name="Kale V."/>
            <person name="Holt S."/>
            <person name="Cochrane G."/>
            <person name="Meng A."/>
            <person name="Brown T."/>
            <person name="Cohen L."/>
        </authorList>
    </citation>
    <scope>NUCLEOTIDE SEQUENCE</scope>
    <source>
        <strain evidence="8">CCMP622</strain>
    </source>
</reference>
<evidence type="ECO:0000256" key="3">
    <source>
        <dbReference type="ARBA" id="ARBA00022692"/>
    </source>
</evidence>
<sequence>MADPDANTTSESSMGPSFGQRVAKTVKMRFQNYLDRSTPYVAGRWVFLLFEIFIYSIRVYYIKGFHIVTYALAIFILNLFIGFLSPIEDPEGEGPLLPTSDKGEFKPFIRRLPEFKFWYGCMKAVFVAFCCTFIPLFNVPVFWPILLMYFFVLFVLTMKRQIKHMVKHKYLPFSFGKKNYAQAPPVAGAKGKITKNSKAG</sequence>
<evidence type="ECO:0000256" key="1">
    <source>
        <dbReference type="ARBA" id="ARBA00004141"/>
    </source>
</evidence>
<dbReference type="AlphaFoldDB" id="A0A7S2XC04"/>
<dbReference type="GO" id="GO:0006890">
    <property type="term" value="P:retrograde vesicle-mediated transport, Golgi to endoplasmic reticulum"/>
    <property type="evidence" value="ECO:0007669"/>
    <property type="project" value="TreeGrafter"/>
</dbReference>
<keyword evidence="4 7" id="KW-1133">Transmembrane helix</keyword>
<organism evidence="8">
    <name type="scientific">Lotharella oceanica</name>
    <dbReference type="NCBI Taxonomy" id="641309"/>
    <lineage>
        <taxon>Eukaryota</taxon>
        <taxon>Sar</taxon>
        <taxon>Rhizaria</taxon>
        <taxon>Cercozoa</taxon>
        <taxon>Chlorarachniophyceae</taxon>
        <taxon>Lotharella</taxon>
    </lineage>
</organism>
<evidence type="ECO:0000256" key="7">
    <source>
        <dbReference type="SAM" id="Phobius"/>
    </source>
</evidence>
<keyword evidence="5 6" id="KW-0472">Membrane</keyword>
<dbReference type="PIRSF" id="PIRSF016013">
    <property type="entry name" value="AtER_Rer1p"/>
    <property type="match status" value="1"/>
</dbReference>
<comment type="similarity">
    <text evidence="2 6">Belongs to the RER1 family.</text>
</comment>
<comment type="function">
    <text evidence="6">Involved in the retrieval of endoplasmic reticulum membrane proteins from the early Golgi compartment.</text>
</comment>
<dbReference type="InterPro" id="IPR004932">
    <property type="entry name" value="Rer1"/>
</dbReference>
<evidence type="ECO:0000256" key="4">
    <source>
        <dbReference type="ARBA" id="ARBA00022989"/>
    </source>
</evidence>
<evidence type="ECO:0000256" key="5">
    <source>
        <dbReference type="ARBA" id="ARBA00023136"/>
    </source>
</evidence>
<evidence type="ECO:0000256" key="6">
    <source>
        <dbReference type="PIRNR" id="PIRNR016013"/>
    </source>
</evidence>
<accession>A0A7S2XC04</accession>
<dbReference type="EMBL" id="HBHP01017316">
    <property type="protein sequence ID" value="CAD9765561.1"/>
    <property type="molecule type" value="Transcribed_RNA"/>
</dbReference>
<dbReference type="Pfam" id="PF03248">
    <property type="entry name" value="Rer1"/>
    <property type="match status" value="1"/>
</dbReference>
<feature type="transmembrane region" description="Helical" evidence="7">
    <location>
        <begin position="67"/>
        <end position="87"/>
    </location>
</feature>
<gene>
    <name evidence="8" type="ORF">LSP00402_LOCUS10724</name>
</gene>
<keyword evidence="3 7" id="KW-0812">Transmembrane</keyword>
<dbReference type="GO" id="GO:0005783">
    <property type="term" value="C:endoplasmic reticulum"/>
    <property type="evidence" value="ECO:0007669"/>
    <property type="project" value="GOC"/>
</dbReference>
<dbReference type="PANTHER" id="PTHR10743">
    <property type="entry name" value="PROTEIN RER1"/>
    <property type="match status" value="1"/>
</dbReference>
<name>A0A7S2XC04_9EUKA</name>
<dbReference type="PANTHER" id="PTHR10743:SF0">
    <property type="entry name" value="PROTEIN RER1"/>
    <property type="match status" value="1"/>
</dbReference>
<evidence type="ECO:0000256" key="2">
    <source>
        <dbReference type="ARBA" id="ARBA00006070"/>
    </source>
</evidence>
<proteinExistence type="inferred from homology"/>
<protein>
    <recommendedName>
        <fullName evidence="6">Protein RER1</fullName>
    </recommendedName>
</protein>